<keyword evidence="2" id="KW-1185">Reference proteome</keyword>
<name>A0ACD3AB79_9AGAR</name>
<sequence>MSSETADAPTPTSSTPASNAQEQTVSPRFAAEDADIILQSSDGVHFKVHRINLKMHSDIFADAEDISSLSSSSSASPSLIHVGSASPAPTHGQDSSTSSTSSSTFKSSAEVVALSESAPVLELLLQYMYRQPPPDLSKVAFELLAGLAEAAEKYRVYYAIDGCRRAMRDSISVDGHAFQVLRWAVKHKHSDLIDEAAEAALSVPVQSLRSVLEPSLYLPWNEYQRSWADALSTEVIRFRPTTNHWNTATRETDMPCEPWTHAFALLMHKLAGKPSQLLKLDEVFKQSEDYLHTRCPECREVLAGWKTAAERDIEKMPKFSKLI</sequence>
<accession>A0ACD3AB79</accession>
<dbReference type="Proteomes" id="UP000308600">
    <property type="component" value="Unassembled WGS sequence"/>
</dbReference>
<proteinExistence type="predicted"/>
<organism evidence="1 2">
    <name type="scientific">Pluteus cervinus</name>
    <dbReference type="NCBI Taxonomy" id="181527"/>
    <lineage>
        <taxon>Eukaryota</taxon>
        <taxon>Fungi</taxon>
        <taxon>Dikarya</taxon>
        <taxon>Basidiomycota</taxon>
        <taxon>Agaricomycotina</taxon>
        <taxon>Agaricomycetes</taxon>
        <taxon>Agaricomycetidae</taxon>
        <taxon>Agaricales</taxon>
        <taxon>Pluteineae</taxon>
        <taxon>Pluteaceae</taxon>
        <taxon>Pluteus</taxon>
    </lineage>
</organism>
<gene>
    <name evidence="1" type="ORF">BDN72DRAFT_964285</name>
</gene>
<evidence type="ECO:0000313" key="2">
    <source>
        <dbReference type="Proteomes" id="UP000308600"/>
    </source>
</evidence>
<dbReference type="EMBL" id="ML208554">
    <property type="protein sequence ID" value="TFK62874.1"/>
    <property type="molecule type" value="Genomic_DNA"/>
</dbReference>
<evidence type="ECO:0000313" key="1">
    <source>
        <dbReference type="EMBL" id="TFK62874.1"/>
    </source>
</evidence>
<protein>
    <submittedName>
        <fullName evidence="1">Uncharacterized protein</fullName>
    </submittedName>
</protein>
<reference evidence="1 2" key="1">
    <citation type="journal article" date="2019" name="Nat. Ecol. Evol.">
        <title>Megaphylogeny resolves global patterns of mushroom evolution.</title>
        <authorList>
            <person name="Varga T."/>
            <person name="Krizsan K."/>
            <person name="Foldi C."/>
            <person name="Dima B."/>
            <person name="Sanchez-Garcia M."/>
            <person name="Sanchez-Ramirez S."/>
            <person name="Szollosi G.J."/>
            <person name="Szarkandi J.G."/>
            <person name="Papp V."/>
            <person name="Albert L."/>
            <person name="Andreopoulos W."/>
            <person name="Angelini C."/>
            <person name="Antonin V."/>
            <person name="Barry K.W."/>
            <person name="Bougher N.L."/>
            <person name="Buchanan P."/>
            <person name="Buyck B."/>
            <person name="Bense V."/>
            <person name="Catcheside P."/>
            <person name="Chovatia M."/>
            <person name="Cooper J."/>
            <person name="Damon W."/>
            <person name="Desjardin D."/>
            <person name="Finy P."/>
            <person name="Geml J."/>
            <person name="Haridas S."/>
            <person name="Hughes K."/>
            <person name="Justo A."/>
            <person name="Karasinski D."/>
            <person name="Kautmanova I."/>
            <person name="Kiss B."/>
            <person name="Kocsube S."/>
            <person name="Kotiranta H."/>
            <person name="LaButti K.M."/>
            <person name="Lechner B.E."/>
            <person name="Liimatainen K."/>
            <person name="Lipzen A."/>
            <person name="Lukacs Z."/>
            <person name="Mihaltcheva S."/>
            <person name="Morgado L.N."/>
            <person name="Niskanen T."/>
            <person name="Noordeloos M.E."/>
            <person name="Ohm R.A."/>
            <person name="Ortiz-Santana B."/>
            <person name="Ovrebo C."/>
            <person name="Racz N."/>
            <person name="Riley R."/>
            <person name="Savchenko A."/>
            <person name="Shiryaev A."/>
            <person name="Soop K."/>
            <person name="Spirin V."/>
            <person name="Szebenyi C."/>
            <person name="Tomsovsky M."/>
            <person name="Tulloss R.E."/>
            <person name="Uehling J."/>
            <person name="Grigoriev I.V."/>
            <person name="Vagvolgyi C."/>
            <person name="Papp T."/>
            <person name="Martin F.M."/>
            <person name="Miettinen O."/>
            <person name="Hibbett D.S."/>
            <person name="Nagy L.G."/>
        </authorList>
    </citation>
    <scope>NUCLEOTIDE SEQUENCE [LARGE SCALE GENOMIC DNA]</scope>
    <source>
        <strain evidence="1 2">NL-1719</strain>
    </source>
</reference>